<reference evidence="2" key="3">
    <citation type="submission" date="2016-07" db="EMBL/GenBank/DDBJ databases">
        <title>Evolution of pathogenesis and genome organization in the Tremellales.</title>
        <authorList>
            <person name="Cuomo C."/>
            <person name="Litvintseva A."/>
            <person name="Heitman J."/>
            <person name="Chen Y."/>
            <person name="Sun S."/>
            <person name="Springer D."/>
            <person name="Dromer F."/>
            <person name="Young S."/>
            <person name="Zeng Q."/>
            <person name="Chapman S."/>
            <person name="Gujja S."/>
            <person name="Saif S."/>
            <person name="Birren B."/>
        </authorList>
    </citation>
    <scope>NUCLEOTIDE SEQUENCE</scope>
    <source>
        <strain evidence="2">CBS 10737</strain>
    </source>
</reference>
<dbReference type="GeneID" id="30173751"/>
<keyword evidence="4" id="KW-1185">Reference proteome</keyword>
<dbReference type="Proteomes" id="UP000094020">
    <property type="component" value="Chromosome 10"/>
</dbReference>
<dbReference type="KEGG" id="kpin:30173751"/>
<dbReference type="EMBL" id="KI894013">
    <property type="protein sequence ID" value="OCF48602.1"/>
    <property type="molecule type" value="Genomic_DNA"/>
</dbReference>
<dbReference type="OrthoDB" id="2562366at2759"/>
<dbReference type="RefSeq" id="XP_019009821.1">
    <property type="nucleotide sequence ID" value="XM_019157103.1"/>
</dbReference>
<evidence type="ECO:0000313" key="3">
    <source>
        <dbReference type="EMBL" id="WWC73109.1"/>
    </source>
</evidence>
<feature type="region of interest" description="Disordered" evidence="1">
    <location>
        <begin position="89"/>
        <end position="109"/>
    </location>
</feature>
<reference evidence="3" key="2">
    <citation type="submission" date="2013-07" db="EMBL/GenBank/DDBJ databases">
        <authorList>
            <consortium name="The Broad Institute Genome Sequencing Platform"/>
            <person name="Cuomo C."/>
            <person name="Litvintseva A."/>
            <person name="Chen Y."/>
            <person name="Heitman J."/>
            <person name="Sun S."/>
            <person name="Springer D."/>
            <person name="Dromer F."/>
            <person name="Young S.K."/>
            <person name="Zeng Q."/>
            <person name="Gargeya S."/>
            <person name="Fitzgerald M."/>
            <person name="Abouelleil A."/>
            <person name="Alvarado L."/>
            <person name="Berlin A.M."/>
            <person name="Chapman S.B."/>
            <person name="Dewar J."/>
            <person name="Goldberg J."/>
            <person name="Griggs A."/>
            <person name="Gujja S."/>
            <person name="Hansen M."/>
            <person name="Howarth C."/>
            <person name="Imamovic A."/>
            <person name="Larimer J."/>
            <person name="McCowan C."/>
            <person name="Murphy C."/>
            <person name="Pearson M."/>
            <person name="Priest M."/>
            <person name="Roberts A."/>
            <person name="Saif S."/>
            <person name="Shea T."/>
            <person name="Sykes S."/>
            <person name="Wortman J."/>
            <person name="Nusbaum C."/>
            <person name="Birren B."/>
        </authorList>
    </citation>
    <scope>NUCLEOTIDE SEQUENCE</scope>
    <source>
        <strain evidence="3">CBS 10737</strain>
    </source>
</reference>
<accession>A0A1B9HZ99</accession>
<proteinExistence type="predicted"/>
<protein>
    <submittedName>
        <fullName evidence="2">Uncharacterized protein</fullName>
    </submittedName>
</protein>
<sequence>MTNPISPTFCRGFILAHQHPNQIENKNENEKKIDPYSVIPCPYNVKIPNKISENCKNSKNNKVCWKSKYCEMHWCGGCKKINKIGKAENKKDDNLNEHGIGNEMDKEKV</sequence>
<gene>
    <name evidence="2" type="ORF">I206_05382</name>
    <name evidence="3" type="ORF">I206_107074</name>
</gene>
<dbReference type="AlphaFoldDB" id="A0A1B9HZ99"/>
<reference evidence="2" key="1">
    <citation type="submission" date="2013-07" db="EMBL/GenBank/DDBJ databases">
        <title>The Genome Sequence of Cryptococcus pinus CBS10737.</title>
        <authorList>
            <consortium name="The Broad Institute Genome Sequencing Platform"/>
            <person name="Cuomo C."/>
            <person name="Litvintseva A."/>
            <person name="Chen Y."/>
            <person name="Heitman J."/>
            <person name="Sun S."/>
            <person name="Springer D."/>
            <person name="Dromer F."/>
            <person name="Young S.K."/>
            <person name="Zeng Q."/>
            <person name="Gargeya S."/>
            <person name="Fitzgerald M."/>
            <person name="Abouelleil A."/>
            <person name="Alvarado L."/>
            <person name="Berlin A.M."/>
            <person name="Chapman S.B."/>
            <person name="Dewar J."/>
            <person name="Goldberg J."/>
            <person name="Griggs A."/>
            <person name="Gujja S."/>
            <person name="Hansen M."/>
            <person name="Howarth C."/>
            <person name="Imamovic A."/>
            <person name="Larimer J."/>
            <person name="McCowan C."/>
            <person name="Murphy C."/>
            <person name="Pearson M."/>
            <person name="Priest M."/>
            <person name="Roberts A."/>
            <person name="Saif S."/>
            <person name="Shea T."/>
            <person name="Sykes S."/>
            <person name="Wortman J."/>
            <person name="Nusbaum C."/>
            <person name="Birren B."/>
        </authorList>
    </citation>
    <scope>NUCLEOTIDE SEQUENCE [LARGE SCALE GENOMIC DNA]</scope>
    <source>
        <strain evidence="2">CBS 10737</strain>
    </source>
</reference>
<name>A0A1B9HZ99_9TREE</name>
<evidence type="ECO:0000313" key="4">
    <source>
        <dbReference type="Proteomes" id="UP000094020"/>
    </source>
</evidence>
<organism evidence="2">
    <name type="scientific">Kwoniella pini CBS 10737</name>
    <dbReference type="NCBI Taxonomy" id="1296096"/>
    <lineage>
        <taxon>Eukaryota</taxon>
        <taxon>Fungi</taxon>
        <taxon>Dikarya</taxon>
        <taxon>Basidiomycota</taxon>
        <taxon>Agaricomycotina</taxon>
        <taxon>Tremellomycetes</taxon>
        <taxon>Tremellales</taxon>
        <taxon>Cryptococcaceae</taxon>
        <taxon>Kwoniella</taxon>
    </lineage>
</organism>
<reference evidence="3" key="4">
    <citation type="submission" date="2024-02" db="EMBL/GenBank/DDBJ databases">
        <title>Comparative genomics of Cryptococcus and Kwoniella reveals pathogenesis evolution and contrasting modes of karyotype evolution via chromosome fusion or intercentromeric recombination.</title>
        <authorList>
            <person name="Coelho M.A."/>
            <person name="David-Palma M."/>
            <person name="Shea T."/>
            <person name="Bowers K."/>
            <person name="McGinley-Smith S."/>
            <person name="Mohammad A.W."/>
            <person name="Gnirke A."/>
            <person name="Yurkov A.M."/>
            <person name="Nowrousian M."/>
            <person name="Sun S."/>
            <person name="Cuomo C.A."/>
            <person name="Heitman J."/>
        </authorList>
    </citation>
    <scope>NUCLEOTIDE SEQUENCE</scope>
    <source>
        <strain evidence="3">CBS 10737</strain>
    </source>
</reference>
<evidence type="ECO:0000256" key="1">
    <source>
        <dbReference type="SAM" id="MobiDB-lite"/>
    </source>
</evidence>
<dbReference type="EMBL" id="CP144528">
    <property type="protein sequence ID" value="WWC73109.1"/>
    <property type="molecule type" value="Genomic_DNA"/>
</dbReference>
<evidence type="ECO:0000313" key="2">
    <source>
        <dbReference type="EMBL" id="OCF48602.1"/>
    </source>
</evidence>